<feature type="region of interest" description="Disordered" evidence="6">
    <location>
        <begin position="284"/>
        <end position="308"/>
    </location>
</feature>
<comment type="subcellular location">
    <subcellularLocation>
        <location evidence="1">Membrane</location>
        <topology evidence="1">Multi-pass membrane protein</topology>
    </subcellularLocation>
</comment>
<keyword evidence="2" id="KW-0813">Transport</keyword>
<dbReference type="Gene3D" id="1.20.1250.20">
    <property type="entry name" value="MFS general substrate transporter like domains"/>
    <property type="match status" value="1"/>
</dbReference>
<protein>
    <submittedName>
        <fullName evidence="8">Uncharacterized protein</fullName>
    </submittedName>
</protein>
<gene>
    <name evidence="8" type="ORF">NEMBOFW57_004012</name>
</gene>
<dbReference type="EMBL" id="JAHCVI010000001">
    <property type="protein sequence ID" value="KAG7293951.1"/>
    <property type="molecule type" value="Genomic_DNA"/>
</dbReference>
<keyword evidence="5 7" id="KW-0472">Membrane</keyword>
<dbReference type="InterPro" id="IPR036259">
    <property type="entry name" value="MFS_trans_sf"/>
</dbReference>
<keyword evidence="3 7" id="KW-0812">Transmembrane</keyword>
<dbReference type="Proteomes" id="UP001197093">
    <property type="component" value="Unassembled WGS sequence"/>
</dbReference>
<evidence type="ECO:0000256" key="4">
    <source>
        <dbReference type="ARBA" id="ARBA00022989"/>
    </source>
</evidence>
<feature type="transmembrane region" description="Helical" evidence="7">
    <location>
        <begin position="84"/>
        <end position="102"/>
    </location>
</feature>
<keyword evidence="4 7" id="KW-1133">Transmembrane helix</keyword>
<accession>A0AAD4F5Z8</accession>
<organism evidence="8 9">
    <name type="scientific">Staphylotrichum longicolle</name>
    <dbReference type="NCBI Taxonomy" id="669026"/>
    <lineage>
        <taxon>Eukaryota</taxon>
        <taxon>Fungi</taxon>
        <taxon>Dikarya</taxon>
        <taxon>Ascomycota</taxon>
        <taxon>Pezizomycotina</taxon>
        <taxon>Sordariomycetes</taxon>
        <taxon>Sordariomycetidae</taxon>
        <taxon>Sordariales</taxon>
        <taxon>Chaetomiaceae</taxon>
        <taxon>Staphylotrichum</taxon>
    </lineage>
</organism>
<evidence type="ECO:0000313" key="9">
    <source>
        <dbReference type="Proteomes" id="UP001197093"/>
    </source>
</evidence>
<name>A0AAD4F5Z8_9PEZI</name>
<dbReference type="GO" id="GO:0022857">
    <property type="term" value="F:transmembrane transporter activity"/>
    <property type="evidence" value="ECO:0007669"/>
    <property type="project" value="TreeGrafter"/>
</dbReference>
<comment type="caution">
    <text evidence="8">The sequence shown here is derived from an EMBL/GenBank/DDBJ whole genome shotgun (WGS) entry which is preliminary data.</text>
</comment>
<dbReference type="GO" id="GO:0016020">
    <property type="term" value="C:membrane"/>
    <property type="evidence" value="ECO:0007669"/>
    <property type="project" value="UniProtKB-SubCell"/>
</dbReference>
<evidence type="ECO:0000256" key="5">
    <source>
        <dbReference type="ARBA" id="ARBA00023136"/>
    </source>
</evidence>
<dbReference type="PANTHER" id="PTHR43791">
    <property type="entry name" value="PERMEASE-RELATED"/>
    <property type="match status" value="1"/>
</dbReference>
<proteinExistence type="predicted"/>
<keyword evidence="9" id="KW-1185">Reference proteome</keyword>
<evidence type="ECO:0000313" key="8">
    <source>
        <dbReference type="EMBL" id="KAG7293951.1"/>
    </source>
</evidence>
<sequence length="424" mass="47273">MSGQKDSMTAEGIENVAQRATSNFTMAEKISDGDDALQFLQQGQEAYDKQEEKRVLRKIDFRMTLSYAGTYGLATQANLVGQEFSLLVTIFYLGYLVAQYPANLLMQKYPTGKFITISFCLWAARMGTPPTASLAHQPVIFWAIAHIDARGLYPYQWMFFISGVATVLFGASLWWLLPDSPMTAGFLSPRERFIAVDRLKSNKTGIKNSTIKKPQLIETVRDVRVWLLLLGVFCHNMTNSLQTTFTGIIIKGFGYSTYDAQWGQGKRLFTIIVLYLPGIVSTSMSTPLPSPRTQRPRSSLPCTSSAASRLGGHHVQPALQQHCGVLQEVLTGAMFFGSYCVSNIVSPQVFLARESPRYPTGIAVCLAMYGINILVFSLLYVLYSRDNKQRDANDGGGEVDEDMELVNGFADMTDRQNQSLRYKL</sequence>
<evidence type="ECO:0000256" key="3">
    <source>
        <dbReference type="ARBA" id="ARBA00022692"/>
    </source>
</evidence>
<evidence type="ECO:0000256" key="1">
    <source>
        <dbReference type="ARBA" id="ARBA00004141"/>
    </source>
</evidence>
<reference evidence="8" key="1">
    <citation type="submission" date="2023-02" db="EMBL/GenBank/DDBJ databases">
        <authorList>
            <person name="Palmer J.M."/>
        </authorList>
    </citation>
    <scope>NUCLEOTIDE SEQUENCE</scope>
    <source>
        <strain evidence="8">FW57</strain>
    </source>
</reference>
<feature type="transmembrane region" description="Helical" evidence="7">
    <location>
        <begin position="361"/>
        <end position="383"/>
    </location>
</feature>
<evidence type="ECO:0000256" key="7">
    <source>
        <dbReference type="SAM" id="Phobius"/>
    </source>
</evidence>
<evidence type="ECO:0000256" key="6">
    <source>
        <dbReference type="SAM" id="MobiDB-lite"/>
    </source>
</evidence>
<dbReference type="SUPFAM" id="SSF103473">
    <property type="entry name" value="MFS general substrate transporter"/>
    <property type="match status" value="1"/>
</dbReference>
<feature type="compositionally biased region" description="Polar residues" evidence="6">
    <location>
        <begin position="284"/>
        <end position="307"/>
    </location>
</feature>
<dbReference type="AlphaFoldDB" id="A0AAD4F5Z8"/>
<evidence type="ECO:0000256" key="2">
    <source>
        <dbReference type="ARBA" id="ARBA00022448"/>
    </source>
</evidence>
<feature type="transmembrane region" description="Helical" evidence="7">
    <location>
        <begin position="157"/>
        <end position="177"/>
    </location>
</feature>
<dbReference type="PANTHER" id="PTHR43791:SF103">
    <property type="entry name" value="MAJOR FACILITATOR SUPERFAMILY (MFS) PROFILE DOMAIN-CONTAINING PROTEIN-RELATED"/>
    <property type="match status" value="1"/>
</dbReference>